<gene>
    <name evidence="3" type="ORF">AZE42_04324</name>
</gene>
<dbReference type="EMBL" id="LVVM01003402">
    <property type="protein sequence ID" value="OJA14983.1"/>
    <property type="molecule type" value="Genomic_DNA"/>
</dbReference>
<accession>A0A1J8Q2T0</accession>
<keyword evidence="4" id="KW-1185">Reference proteome</keyword>
<dbReference type="Pfam" id="PF06985">
    <property type="entry name" value="HET"/>
    <property type="match status" value="1"/>
</dbReference>
<dbReference type="STRING" id="180088.A0A1J8Q2T0"/>
<evidence type="ECO:0000256" key="1">
    <source>
        <dbReference type="SAM" id="MobiDB-lite"/>
    </source>
</evidence>
<protein>
    <recommendedName>
        <fullName evidence="2">Heterokaryon incompatibility domain-containing protein</fullName>
    </recommendedName>
</protein>
<dbReference type="OrthoDB" id="2658375at2759"/>
<evidence type="ECO:0000313" key="4">
    <source>
        <dbReference type="Proteomes" id="UP000183567"/>
    </source>
</evidence>
<feature type="domain" description="Heterokaryon incompatibility" evidence="2">
    <location>
        <begin position="111"/>
        <end position="202"/>
    </location>
</feature>
<evidence type="ECO:0000259" key="2">
    <source>
        <dbReference type="Pfam" id="PF06985"/>
    </source>
</evidence>
<feature type="compositionally biased region" description="Basic and acidic residues" evidence="1">
    <location>
        <begin position="399"/>
        <end position="413"/>
    </location>
</feature>
<feature type="region of interest" description="Disordered" evidence="1">
    <location>
        <begin position="394"/>
        <end position="432"/>
    </location>
</feature>
<organism evidence="3 4">
    <name type="scientific">Rhizopogon vesiculosus</name>
    <dbReference type="NCBI Taxonomy" id="180088"/>
    <lineage>
        <taxon>Eukaryota</taxon>
        <taxon>Fungi</taxon>
        <taxon>Dikarya</taxon>
        <taxon>Basidiomycota</taxon>
        <taxon>Agaricomycotina</taxon>
        <taxon>Agaricomycetes</taxon>
        <taxon>Agaricomycetidae</taxon>
        <taxon>Boletales</taxon>
        <taxon>Suillineae</taxon>
        <taxon>Rhizopogonaceae</taxon>
        <taxon>Rhizopogon</taxon>
    </lineage>
</organism>
<dbReference type="AlphaFoldDB" id="A0A1J8Q2T0"/>
<dbReference type="InterPro" id="IPR010730">
    <property type="entry name" value="HET"/>
</dbReference>
<reference evidence="3 4" key="1">
    <citation type="submission" date="2016-03" db="EMBL/GenBank/DDBJ databases">
        <title>Comparative genomics of the ectomycorrhizal sister species Rhizopogon vinicolor and Rhizopogon vesiculosus (Basidiomycota: Boletales) reveals a divergence of the mating type B locus.</title>
        <authorList>
            <person name="Mujic A.B."/>
            <person name="Kuo A."/>
            <person name="Tritt A."/>
            <person name="Lipzen A."/>
            <person name="Chen C."/>
            <person name="Johnson J."/>
            <person name="Sharma A."/>
            <person name="Barry K."/>
            <person name="Grigoriev I.V."/>
            <person name="Spatafora J.W."/>
        </authorList>
    </citation>
    <scope>NUCLEOTIDE SEQUENCE [LARGE SCALE GENOMIC DNA]</scope>
    <source>
        <strain evidence="3 4">AM-OR11-056</strain>
    </source>
</reference>
<proteinExistence type="predicted"/>
<evidence type="ECO:0000313" key="3">
    <source>
        <dbReference type="EMBL" id="OJA14983.1"/>
    </source>
</evidence>
<comment type="caution">
    <text evidence="3">The sequence shown here is derived from an EMBL/GenBank/DDBJ whole genome shotgun (WGS) entry which is preliminary data.</text>
</comment>
<dbReference type="PANTHER" id="PTHR10622">
    <property type="entry name" value="HET DOMAIN-CONTAINING PROTEIN"/>
    <property type="match status" value="1"/>
</dbReference>
<dbReference type="PANTHER" id="PTHR10622:SF10">
    <property type="entry name" value="HET DOMAIN-CONTAINING PROTEIN"/>
    <property type="match status" value="1"/>
</dbReference>
<name>A0A1J8Q2T0_9AGAM</name>
<dbReference type="Proteomes" id="UP000183567">
    <property type="component" value="Unassembled WGS sequence"/>
</dbReference>
<sequence length="578" mass="66640">MAHDLTKERGSQTELDSFHTGQSYIVDELPPGRVDEEQVKQVIRTIAELILRIIPVRLLNTRDGKIYTGAALKKKFEESDKFRSLLVLITTESTLEQKLFIREVVRNFFAYVMLSHRWEDDELAFENLKGASVYDLPTSRFHKVRGFCRQAARWGFDWAWVDTCCIDQKSSSDVQESISTMFSWYRKSALTIIYLSDVTTSSIQALLRSQWFRRGWTLQELLAAKVIQLYKKDWSPFYPHAPFNHKDVPEILDALQSATGIEKKYLKDYLPSVECPRMKLTWARHRATKKKEDEAYCLIGIFGLTMSVRYGEGDKAFSRLLVQIMRHADDATLLDWVGQPSSMNSCLPSSPRYFMDVPFKMLHAVPEAHHHSAMSFPFAAKLVYVLKGATRRARNSSHVHRDNNANQEPRGDETSAAIQAPQIMRRRSSQSPLAQLLENPPRPYILTAEIHITVPCFVHEVQSLFFERGTNSYVCHANGIQQFSLFTSEDLRICVIGHHSPSGYLLVRPWDPRLCHALNTYHSGLSLLRQRLATPFFAMLLERSNRGRFRRIPTDRRIVARLESLPSLTYEVRLLDLQ</sequence>